<evidence type="ECO:0008006" key="4">
    <source>
        <dbReference type="Google" id="ProtNLM"/>
    </source>
</evidence>
<evidence type="ECO:0000256" key="1">
    <source>
        <dbReference type="SAM" id="Phobius"/>
    </source>
</evidence>
<protein>
    <recommendedName>
        <fullName evidence="4">Major facilitator superfamily (MFS) profile domain-containing protein</fullName>
    </recommendedName>
</protein>
<reference evidence="3" key="1">
    <citation type="submission" date="2015-01" db="EMBL/GenBank/DDBJ databases">
        <title>Flavisolibacter sp./LCS9/ whole genome sequencing.</title>
        <authorList>
            <person name="Kim M.K."/>
            <person name="Srinivasan S."/>
            <person name="Lee J.-J."/>
        </authorList>
    </citation>
    <scope>NUCLEOTIDE SEQUENCE [LARGE SCALE GENOMIC DNA]</scope>
    <source>
        <strain evidence="3">LCS9</strain>
    </source>
</reference>
<evidence type="ECO:0000313" key="3">
    <source>
        <dbReference type="Proteomes" id="UP000077177"/>
    </source>
</evidence>
<accession>A0A172U0Q4</accession>
<dbReference type="Gene3D" id="1.20.1250.20">
    <property type="entry name" value="MFS general substrate transporter like domains"/>
    <property type="match status" value="1"/>
</dbReference>
<proteinExistence type="predicted"/>
<dbReference type="AlphaFoldDB" id="A0A172U0Q4"/>
<dbReference type="RefSeq" id="WP_066408006.1">
    <property type="nucleotide sequence ID" value="NZ_CP011390.1"/>
</dbReference>
<feature type="transmembrane region" description="Helical" evidence="1">
    <location>
        <begin position="137"/>
        <end position="157"/>
    </location>
</feature>
<dbReference type="OrthoDB" id="182994at2"/>
<keyword evidence="1" id="KW-0472">Membrane</keyword>
<keyword evidence="3" id="KW-1185">Reference proteome</keyword>
<feature type="transmembrane region" description="Helical" evidence="1">
    <location>
        <begin position="357"/>
        <end position="380"/>
    </location>
</feature>
<dbReference type="SUPFAM" id="SSF103473">
    <property type="entry name" value="MFS general substrate transporter"/>
    <property type="match status" value="1"/>
</dbReference>
<sequence>MENHSKTKPFTAQMLLAAVAAFCTYTCMFAYRKPFTAAGFDDISLLGVNYKVWLVIAQTIGYTLSKFYGIRFIAELTHRRRARLIVGCIIVAWLSLLFFAIIPPPYNILFFIINGFPLGMIYGLVFSYLEGRRVTEFLGAVLATSFIFAAGFTQSIGKYLMEAFQLNAWWMPFVTGAVFIVPTIVCVALLDKTPPPSPDDIAHRTERKPMNKSERRAFIQRFLPGLVLLITAYVLLTILRDYRSNFASNIWNELGQGKDASIFTKTELPASLVILVLMSTLVVVRNNIKALLINHYIVLFGFLLSLGATLLYSYGYLSPFAWMATLGVGLYMGYVPFNSILFDRLIASFQHVSNAGFLIYLADSFGYIGSDAVLIVKSFFPQQHSWTSYFINLVIILSLVGIALMIGSIIYFNRKYSIYNLSAVSINDKVEEKKREVNV</sequence>
<reference evidence="2 3" key="2">
    <citation type="journal article" date="2016" name="Int. J. Syst. Evol. Microbiol.">
        <title>Flavisolibacter tropicus sp. nov., isolated from tropical soil.</title>
        <authorList>
            <person name="Lee J.J."/>
            <person name="Kang M.S."/>
            <person name="Kim G.S."/>
            <person name="Lee C.S."/>
            <person name="Lim S."/>
            <person name="Lee J."/>
            <person name="Roh S.H."/>
            <person name="Kang H."/>
            <person name="Ha J.M."/>
            <person name="Bae S."/>
            <person name="Jung H.Y."/>
            <person name="Kim M.K."/>
        </authorList>
    </citation>
    <scope>NUCLEOTIDE SEQUENCE [LARGE SCALE GENOMIC DNA]</scope>
    <source>
        <strain evidence="2 3">LCS9</strain>
    </source>
</reference>
<keyword evidence="1" id="KW-0812">Transmembrane</keyword>
<dbReference type="Proteomes" id="UP000077177">
    <property type="component" value="Chromosome"/>
</dbReference>
<feature type="transmembrane region" description="Helical" evidence="1">
    <location>
        <begin position="268"/>
        <end position="284"/>
    </location>
</feature>
<gene>
    <name evidence="2" type="ORF">SY85_22515</name>
</gene>
<feature type="transmembrane region" description="Helical" evidence="1">
    <location>
        <begin position="218"/>
        <end position="239"/>
    </location>
</feature>
<feature type="transmembrane region" description="Helical" evidence="1">
    <location>
        <begin position="386"/>
        <end position="412"/>
    </location>
</feature>
<feature type="transmembrane region" description="Helical" evidence="1">
    <location>
        <begin position="12"/>
        <end position="32"/>
    </location>
</feature>
<keyword evidence="1" id="KW-1133">Transmembrane helix</keyword>
<dbReference type="Pfam" id="PF18943">
    <property type="entry name" value="DUF5690"/>
    <property type="match status" value="1"/>
</dbReference>
<organism evidence="2 3">
    <name type="scientific">Flavisolibacter tropicus</name>
    <dbReference type="NCBI Taxonomy" id="1492898"/>
    <lineage>
        <taxon>Bacteria</taxon>
        <taxon>Pseudomonadati</taxon>
        <taxon>Bacteroidota</taxon>
        <taxon>Chitinophagia</taxon>
        <taxon>Chitinophagales</taxon>
        <taxon>Chitinophagaceae</taxon>
        <taxon>Flavisolibacter</taxon>
    </lineage>
</organism>
<feature type="transmembrane region" description="Helical" evidence="1">
    <location>
        <begin position="169"/>
        <end position="190"/>
    </location>
</feature>
<dbReference type="InterPro" id="IPR043745">
    <property type="entry name" value="DUF5690"/>
</dbReference>
<feature type="transmembrane region" description="Helical" evidence="1">
    <location>
        <begin position="82"/>
        <end position="102"/>
    </location>
</feature>
<dbReference type="KEGG" id="fla:SY85_22515"/>
<feature type="transmembrane region" description="Helical" evidence="1">
    <location>
        <begin position="296"/>
        <end position="314"/>
    </location>
</feature>
<feature type="transmembrane region" description="Helical" evidence="1">
    <location>
        <begin position="320"/>
        <end position="337"/>
    </location>
</feature>
<evidence type="ECO:0000313" key="2">
    <source>
        <dbReference type="EMBL" id="ANE52836.1"/>
    </source>
</evidence>
<dbReference type="PATRIC" id="fig|1492898.3.peg.4886"/>
<dbReference type="InterPro" id="IPR036259">
    <property type="entry name" value="MFS_trans_sf"/>
</dbReference>
<dbReference type="EMBL" id="CP011390">
    <property type="protein sequence ID" value="ANE52836.1"/>
    <property type="molecule type" value="Genomic_DNA"/>
</dbReference>
<feature type="transmembrane region" description="Helical" evidence="1">
    <location>
        <begin position="108"/>
        <end position="125"/>
    </location>
</feature>
<feature type="transmembrane region" description="Helical" evidence="1">
    <location>
        <begin position="52"/>
        <end position="70"/>
    </location>
</feature>
<name>A0A172U0Q4_9BACT</name>